<dbReference type="InterPro" id="IPR000086">
    <property type="entry name" value="NUDIX_hydrolase_dom"/>
</dbReference>
<dbReference type="Gene3D" id="3.90.79.10">
    <property type="entry name" value="Nucleoside Triphosphate Pyrophosphohydrolase"/>
    <property type="match status" value="1"/>
</dbReference>
<name>A0A4Q1JWY7_9GAMM</name>
<dbReference type="InterPro" id="IPR015797">
    <property type="entry name" value="NUDIX_hydrolase-like_dom_sf"/>
</dbReference>
<dbReference type="EMBL" id="SAWZ01000002">
    <property type="protein sequence ID" value="RXR07135.1"/>
    <property type="molecule type" value="Genomic_DNA"/>
</dbReference>
<dbReference type="GO" id="GO:0003824">
    <property type="term" value="F:catalytic activity"/>
    <property type="evidence" value="ECO:0007669"/>
    <property type="project" value="UniProtKB-ARBA"/>
</dbReference>
<dbReference type="PANTHER" id="PTHR43736">
    <property type="entry name" value="ADP-RIBOSE PYROPHOSPHATASE"/>
    <property type="match status" value="1"/>
</dbReference>
<gene>
    <name evidence="2" type="ORF">EPA99_04220</name>
</gene>
<evidence type="ECO:0000313" key="3">
    <source>
        <dbReference type="Proteomes" id="UP000289784"/>
    </source>
</evidence>
<protein>
    <submittedName>
        <fullName evidence="2">NUDIX domain-containing protein</fullName>
    </submittedName>
</protein>
<organism evidence="2 3">
    <name type="scientific">Pseudoxanthomonas composti</name>
    <dbReference type="NCBI Taxonomy" id="2137479"/>
    <lineage>
        <taxon>Bacteria</taxon>
        <taxon>Pseudomonadati</taxon>
        <taxon>Pseudomonadota</taxon>
        <taxon>Gammaproteobacteria</taxon>
        <taxon>Lysobacterales</taxon>
        <taxon>Lysobacteraceae</taxon>
        <taxon>Pseudoxanthomonas</taxon>
    </lineage>
</organism>
<dbReference type="Proteomes" id="UP000289784">
    <property type="component" value="Unassembled WGS sequence"/>
</dbReference>
<feature type="domain" description="Nudix hydrolase" evidence="1">
    <location>
        <begin position="55"/>
        <end position="188"/>
    </location>
</feature>
<dbReference type="Pfam" id="PF00293">
    <property type="entry name" value="NUDIX"/>
    <property type="match status" value="1"/>
</dbReference>
<dbReference type="AlphaFoldDB" id="A0A4Q1JWY7"/>
<accession>A0A4Q1JWY7</accession>
<keyword evidence="3" id="KW-1185">Reference proteome</keyword>
<comment type="caution">
    <text evidence="2">The sequence shown here is derived from an EMBL/GenBank/DDBJ whole genome shotgun (WGS) entry which is preliminary data.</text>
</comment>
<dbReference type="OrthoDB" id="129709at2"/>
<reference evidence="2 3" key="1">
    <citation type="submission" date="2019-01" db="EMBL/GenBank/DDBJ databases">
        <title>Pseudoxanthomonas composti sp. nov., isolated from compost.</title>
        <authorList>
            <person name="Yang G."/>
        </authorList>
    </citation>
    <scope>NUCLEOTIDE SEQUENCE [LARGE SCALE GENOMIC DNA]</scope>
    <source>
        <strain evidence="2 3">GSS15</strain>
    </source>
</reference>
<dbReference type="CDD" id="cd03674">
    <property type="entry name" value="NUDIX_Hydrolase"/>
    <property type="match status" value="1"/>
</dbReference>
<evidence type="ECO:0000259" key="1">
    <source>
        <dbReference type="PROSITE" id="PS51462"/>
    </source>
</evidence>
<dbReference type="PANTHER" id="PTHR43736:SF1">
    <property type="entry name" value="DIHYDRONEOPTERIN TRIPHOSPHATE DIPHOSPHATASE"/>
    <property type="match status" value="1"/>
</dbReference>
<evidence type="ECO:0000313" key="2">
    <source>
        <dbReference type="EMBL" id="RXR07135.1"/>
    </source>
</evidence>
<dbReference type="RefSeq" id="WP_129469946.1">
    <property type="nucleotide sequence ID" value="NZ_SAWZ01000002.1"/>
</dbReference>
<dbReference type="PROSITE" id="PS51462">
    <property type="entry name" value="NUDIX"/>
    <property type="match status" value="1"/>
</dbReference>
<sequence>MNAITPSAAPADPHRGLEQAFAAYARRWPGEAELAADFIDLLGDRLDPYGRERLQGHFTASAWLVSADGRRTLLMHHAKLLRWLQPGGHADGDRDLPRVALKEAQEETGLAALAVDDTAIFDLDRHWIPERKDVPGHWHHDVRYVVRATGSEDFLANEESLALAWRPVAEVARDPDPSLSRMARKWLVRLGLTAEE</sequence>
<proteinExistence type="predicted"/>
<dbReference type="SUPFAM" id="SSF55811">
    <property type="entry name" value="Nudix"/>
    <property type="match status" value="1"/>
</dbReference>